<keyword evidence="2" id="KW-1185">Reference proteome</keyword>
<evidence type="ECO:0000313" key="1">
    <source>
        <dbReference type="EMBL" id="MBP2072942.1"/>
    </source>
</evidence>
<evidence type="ECO:0000313" key="2">
    <source>
        <dbReference type="Proteomes" id="UP001166402"/>
    </source>
</evidence>
<dbReference type="Proteomes" id="UP001166402">
    <property type="component" value="Unassembled WGS sequence"/>
</dbReference>
<protein>
    <recommendedName>
        <fullName evidence="3">Flagellin-like protein</fullName>
    </recommendedName>
</protein>
<reference evidence="1" key="1">
    <citation type="submission" date="2021-03" db="EMBL/GenBank/DDBJ databases">
        <title>Genomic Encyclopedia of Type Strains, Phase IV (KMG-IV): sequencing the most valuable type-strain genomes for metagenomic binning, comparative biology and taxonomic classification.</title>
        <authorList>
            <person name="Goeker M."/>
        </authorList>
    </citation>
    <scope>NUCLEOTIDE SEQUENCE</scope>
    <source>
        <strain evidence="1">DSM 101588</strain>
    </source>
</reference>
<proteinExistence type="predicted"/>
<name>A0ABS4NGZ3_9THEO</name>
<gene>
    <name evidence="1" type="ORF">J2Z80_002486</name>
</gene>
<evidence type="ECO:0008006" key="3">
    <source>
        <dbReference type="Google" id="ProtNLM"/>
    </source>
</evidence>
<dbReference type="RefSeq" id="WP_209454626.1">
    <property type="nucleotide sequence ID" value="NZ_JAGGLT010000031.1"/>
</dbReference>
<organism evidence="1 2">
    <name type="scientific">Thermoanaerobacterium butyriciformans</name>
    <dbReference type="NCBI Taxonomy" id="1702242"/>
    <lineage>
        <taxon>Bacteria</taxon>
        <taxon>Bacillati</taxon>
        <taxon>Bacillota</taxon>
        <taxon>Clostridia</taxon>
        <taxon>Thermoanaerobacterales</taxon>
        <taxon>Thermoanaerobacteraceae</taxon>
        <taxon>Thermoanaerobacterium</taxon>
    </lineage>
</organism>
<sequence length="65" mass="7001">MLKKFKGSIKKFLLNSKGLSELVSIALVILFVVLVAANPIRNLGQTTSSGISNLNSQMQQVLNGQ</sequence>
<comment type="caution">
    <text evidence="1">The sequence shown here is derived from an EMBL/GenBank/DDBJ whole genome shotgun (WGS) entry which is preliminary data.</text>
</comment>
<accession>A0ABS4NGZ3</accession>
<dbReference type="EMBL" id="JAGGLT010000031">
    <property type="protein sequence ID" value="MBP2072942.1"/>
    <property type="molecule type" value="Genomic_DNA"/>
</dbReference>